<organism evidence="1 2">
    <name type="scientific">Candidatus Kurthia intestinigallinarum</name>
    <dbReference type="NCBI Taxonomy" id="1562256"/>
    <lineage>
        <taxon>Bacteria</taxon>
        <taxon>Bacillati</taxon>
        <taxon>Bacillota</taxon>
        <taxon>Bacilli</taxon>
        <taxon>Bacillales</taxon>
        <taxon>Caryophanaceae</taxon>
        <taxon>Kurthia</taxon>
    </lineage>
</organism>
<accession>A0A433RSQ4</accession>
<evidence type="ECO:0000313" key="1">
    <source>
        <dbReference type="EMBL" id="RUS55184.1"/>
    </source>
</evidence>
<dbReference type="Gene3D" id="1.25.40.10">
    <property type="entry name" value="Tetratricopeptide repeat domain"/>
    <property type="match status" value="2"/>
</dbReference>
<dbReference type="Pfam" id="PF13432">
    <property type="entry name" value="TPR_16"/>
    <property type="match status" value="1"/>
</dbReference>
<dbReference type="RefSeq" id="WP_020189617.1">
    <property type="nucleotide sequence ID" value="NZ_JTFC01000031.1"/>
</dbReference>
<dbReference type="InterPro" id="IPR011990">
    <property type="entry name" value="TPR-like_helical_dom_sf"/>
</dbReference>
<gene>
    <name evidence="1" type="ORF">QI30_09545</name>
</gene>
<dbReference type="EMBL" id="JTFC01000031">
    <property type="protein sequence ID" value="RUS55184.1"/>
    <property type="molecule type" value="Genomic_DNA"/>
</dbReference>
<comment type="caution">
    <text evidence="1">The sequence shown here is derived from an EMBL/GenBank/DDBJ whole genome shotgun (WGS) entry which is preliminary data.</text>
</comment>
<reference evidence="1 2" key="1">
    <citation type="submission" date="2014-11" db="EMBL/GenBank/DDBJ databases">
        <title>Genome sequence and analysis of novel Kurthia sp.</title>
        <authorList>
            <person name="Lawson J.N."/>
            <person name="Gonzalez J.E."/>
            <person name="Rinauldi L."/>
            <person name="Xuan Z."/>
            <person name="Firman A."/>
            <person name="Shaddox L."/>
            <person name="Trudeau A."/>
            <person name="Shah S."/>
            <person name="Reiman D."/>
        </authorList>
    </citation>
    <scope>NUCLEOTIDE SEQUENCE [LARGE SCALE GENOMIC DNA]</scope>
    <source>
        <strain evidence="1 2">3B1D</strain>
    </source>
</reference>
<keyword evidence="2" id="KW-1185">Reference proteome</keyword>
<dbReference type="AlphaFoldDB" id="A0A433RSQ4"/>
<dbReference type="Pfam" id="PF13429">
    <property type="entry name" value="TPR_15"/>
    <property type="match status" value="1"/>
</dbReference>
<dbReference type="PANTHER" id="PTHR12558:SF13">
    <property type="entry name" value="CELL DIVISION CYCLE PROTEIN 27 HOMOLOG"/>
    <property type="match status" value="1"/>
</dbReference>
<evidence type="ECO:0000313" key="2">
    <source>
        <dbReference type="Proteomes" id="UP000288623"/>
    </source>
</evidence>
<dbReference type="SUPFAM" id="SSF48452">
    <property type="entry name" value="TPR-like"/>
    <property type="match status" value="2"/>
</dbReference>
<dbReference type="InterPro" id="IPR019734">
    <property type="entry name" value="TPR_rpt"/>
</dbReference>
<dbReference type="PANTHER" id="PTHR12558">
    <property type="entry name" value="CELL DIVISION CYCLE 16,23,27"/>
    <property type="match status" value="1"/>
</dbReference>
<proteinExistence type="predicted"/>
<dbReference type="SMART" id="SM00028">
    <property type="entry name" value="TPR"/>
    <property type="match status" value="7"/>
</dbReference>
<protein>
    <submittedName>
        <fullName evidence="1">TPR-repeat-containing protein, component of menaquinone-cytochrome C reductase</fullName>
    </submittedName>
</protein>
<sequence length="419" mass="48326">MNTQQPIIEAIQNGDLHALHHAIEDLLVSADANEQYEMADYLMNFGYLKQADEIYAHLVYLFPEEAQLKIDRATVLMELEAEDEALEMLMDVKEDAPEYPQALLALADYYQMQGLYEVAERHIDHAMELLPAEPLLLFAKAELMMEMGRLSEAARLYEEVYATDKEIAGVRIIERLADVHRQGGSYEEALHYYQHALKDTTSADLLFGAAYASFQAEQYEQAIRYLEDLKVFDPDYFAGYLLLAQSYAMQENNKKALEVIKEGITRDEYDKELYLFAGKMAIKNSLPEEAEAFLRQAIALDPEYMEAVLTLVSMLSNDERDEELIEIVEGLHTIDFEWSTLSTFAAAAYDRLEDYEKASKHYANAYQDHDDDALFLEKYVYFLLEDGQHDKAKEVAKKLNALQPEEQEWLDLLTRFDEQ</sequence>
<name>A0A433RSQ4_9BACL</name>
<dbReference type="OrthoDB" id="2080803at2"/>
<dbReference type="Proteomes" id="UP000288623">
    <property type="component" value="Unassembled WGS sequence"/>
</dbReference>